<dbReference type="SUPFAM" id="SSF51735">
    <property type="entry name" value="NAD(P)-binding Rossmann-fold domains"/>
    <property type="match status" value="1"/>
</dbReference>
<dbReference type="GO" id="GO:0006631">
    <property type="term" value="P:fatty acid metabolic process"/>
    <property type="evidence" value="ECO:0007669"/>
    <property type="project" value="InterPro"/>
</dbReference>
<dbReference type="PANTHER" id="PTHR48075:SF3">
    <property type="entry name" value="3-HYDROXYACYL-COA DEHYDROGENASE"/>
    <property type="match status" value="1"/>
</dbReference>
<dbReference type="InterPro" id="IPR036291">
    <property type="entry name" value="NAD(P)-bd_dom_sf"/>
</dbReference>
<dbReference type="InterPro" id="IPR022694">
    <property type="entry name" value="3-OHacyl-CoA_DH"/>
</dbReference>
<organism evidence="4">
    <name type="scientific">marine sediment metagenome</name>
    <dbReference type="NCBI Taxonomy" id="412755"/>
    <lineage>
        <taxon>unclassified sequences</taxon>
        <taxon>metagenomes</taxon>
        <taxon>ecological metagenomes</taxon>
    </lineage>
</organism>
<dbReference type="GO" id="GO:0070403">
    <property type="term" value="F:NAD+ binding"/>
    <property type="evidence" value="ECO:0007669"/>
    <property type="project" value="InterPro"/>
</dbReference>
<dbReference type="EMBL" id="BARW01023120">
    <property type="protein sequence ID" value="GAI92035.1"/>
    <property type="molecule type" value="Genomic_DNA"/>
</dbReference>
<name>X1TWV9_9ZZZZ</name>
<accession>X1TWV9</accession>
<evidence type="ECO:0000259" key="3">
    <source>
        <dbReference type="Pfam" id="PF02737"/>
    </source>
</evidence>
<dbReference type="PANTHER" id="PTHR48075">
    <property type="entry name" value="3-HYDROXYACYL-COA DEHYDROGENASE FAMILY PROTEIN"/>
    <property type="match status" value="1"/>
</dbReference>
<evidence type="ECO:0000259" key="2">
    <source>
        <dbReference type="Pfam" id="PF00725"/>
    </source>
</evidence>
<dbReference type="Gene3D" id="1.10.1040.10">
    <property type="entry name" value="N-(1-d-carboxylethyl)-l-norvaline Dehydrogenase, domain 2"/>
    <property type="match status" value="1"/>
</dbReference>
<keyword evidence="1" id="KW-0560">Oxidoreductase</keyword>
<evidence type="ECO:0008006" key="5">
    <source>
        <dbReference type="Google" id="ProtNLM"/>
    </source>
</evidence>
<dbReference type="SUPFAM" id="SSF48179">
    <property type="entry name" value="6-phosphogluconate dehydrogenase C-terminal domain-like"/>
    <property type="match status" value="1"/>
</dbReference>
<gene>
    <name evidence="4" type="ORF">S12H4_38418</name>
</gene>
<dbReference type="InterPro" id="IPR013328">
    <property type="entry name" value="6PGD_dom2"/>
</dbReference>
<comment type="caution">
    <text evidence="4">The sequence shown here is derived from an EMBL/GenBank/DDBJ whole genome shotgun (WGS) entry which is preliminary data.</text>
</comment>
<reference evidence="4" key="1">
    <citation type="journal article" date="2014" name="Front. Microbiol.">
        <title>High frequency of phylogenetically diverse reductive dehalogenase-homologous genes in deep subseafloor sedimentary metagenomes.</title>
        <authorList>
            <person name="Kawai M."/>
            <person name="Futagami T."/>
            <person name="Toyoda A."/>
            <person name="Takaki Y."/>
            <person name="Nishi S."/>
            <person name="Hori S."/>
            <person name="Arai W."/>
            <person name="Tsubouchi T."/>
            <person name="Morono Y."/>
            <person name="Uchiyama I."/>
            <person name="Ito T."/>
            <person name="Fujiyama A."/>
            <person name="Inagaki F."/>
            <person name="Takami H."/>
        </authorList>
    </citation>
    <scope>NUCLEOTIDE SEQUENCE</scope>
    <source>
        <strain evidence="4">Expedition CK06-06</strain>
    </source>
</reference>
<dbReference type="InterPro" id="IPR006176">
    <property type="entry name" value="3-OHacyl-CoA_DH_NAD-bd"/>
</dbReference>
<dbReference type="AlphaFoldDB" id="X1TWV9"/>
<dbReference type="Pfam" id="PF00725">
    <property type="entry name" value="3HCDH"/>
    <property type="match status" value="1"/>
</dbReference>
<dbReference type="InterPro" id="IPR008927">
    <property type="entry name" value="6-PGluconate_DH-like_C_sf"/>
</dbReference>
<feature type="domain" description="3-hydroxyacyl-CoA dehydrogenase C-terminal" evidence="2">
    <location>
        <begin position="177"/>
        <end position="230"/>
    </location>
</feature>
<proteinExistence type="predicted"/>
<dbReference type="GO" id="GO:0016616">
    <property type="term" value="F:oxidoreductase activity, acting on the CH-OH group of donors, NAD or NADP as acceptor"/>
    <property type="evidence" value="ECO:0007669"/>
    <property type="project" value="InterPro"/>
</dbReference>
<dbReference type="Pfam" id="PF02737">
    <property type="entry name" value="3HCDH_N"/>
    <property type="match status" value="1"/>
</dbReference>
<dbReference type="InterPro" id="IPR006108">
    <property type="entry name" value="3HC_DH_C"/>
</dbReference>
<sequence length="230" mass="26107">MVDEIKVVSIIGIGFMGKQIVEKSADKNYSIRMYDANPEGFDKYTKKIARRKRIKKVSGDVSFHDTIAEAVKDADLIIEAIPEKLDLKKETFSEIDKFAPPHAIIATNSSSIPISKLEDSVKRKDKVLNIHFYNLTIIPMADIMRGSETSDETFQKGKNWIESIDITPLIVKKECFGFVFNRIWRAIKKESLKIWAGGHADIEVIDQAWKIYTKMGHGPFTLMDQVGLDV</sequence>
<feature type="non-terminal residue" evidence="4">
    <location>
        <position position="230"/>
    </location>
</feature>
<dbReference type="PIRSF" id="PIRSF000105">
    <property type="entry name" value="HCDH"/>
    <property type="match status" value="1"/>
</dbReference>
<feature type="domain" description="3-hydroxyacyl-CoA dehydrogenase NAD binding" evidence="3">
    <location>
        <begin position="8"/>
        <end position="173"/>
    </location>
</feature>
<protein>
    <recommendedName>
        <fullName evidence="5">3-hydroxyacyl-CoA dehydrogenase NAD binding domain-containing protein</fullName>
    </recommendedName>
</protein>
<evidence type="ECO:0000313" key="4">
    <source>
        <dbReference type="EMBL" id="GAI92035.1"/>
    </source>
</evidence>
<dbReference type="Gene3D" id="3.40.50.720">
    <property type="entry name" value="NAD(P)-binding Rossmann-like Domain"/>
    <property type="match status" value="1"/>
</dbReference>
<evidence type="ECO:0000256" key="1">
    <source>
        <dbReference type="ARBA" id="ARBA00023002"/>
    </source>
</evidence>